<protein>
    <submittedName>
        <fullName evidence="2">PadR family transcriptional regulator</fullName>
    </submittedName>
</protein>
<dbReference type="EMBL" id="QVEP01000087">
    <property type="protein sequence ID" value="RGB71748.1"/>
    <property type="molecule type" value="Genomic_DNA"/>
</dbReference>
<comment type="caution">
    <text evidence="2">The sequence shown here is derived from an EMBL/GenBank/DDBJ whole genome shotgun (WGS) entry which is preliminary data.</text>
</comment>
<evidence type="ECO:0000313" key="3">
    <source>
        <dbReference type="Proteomes" id="UP000260773"/>
    </source>
</evidence>
<dbReference type="InterPro" id="IPR036388">
    <property type="entry name" value="WH-like_DNA-bd_sf"/>
</dbReference>
<dbReference type="InterPro" id="IPR005149">
    <property type="entry name" value="Tscrpt_reg_PadR_N"/>
</dbReference>
<feature type="domain" description="Transcription regulator PadR N-terminal" evidence="1">
    <location>
        <begin position="21"/>
        <end position="94"/>
    </location>
</feature>
<dbReference type="RefSeq" id="WP_015514653.1">
    <property type="nucleotide sequence ID" value="NZ_JAQDKA010000005.1"/>
</dbReference>
<gene>
    <name evidence="2" type="ORF">DW070_16995</name>
</gene>
<dbReference type="Gene3D" id="1.10.10.10">
    <property type="entry name" value="Winged helix-like DNA-binding domain superfamily/Winged helix DNA-binding domain"/>
    <property type="match status" value="1"/>
</dbReference>
<dbReference type="Proteomes" id="UP000260773">
    <property type="component" value="Unassembled WGS sequence"/>
</dbReference>
<sequence>MNKNEEAMITKLKRSTTEVLLLSLLSQKDMYGYQLTAEMKQQSNGLCNYNETTFYPILNRLLNQNMISMTRMITDQQRVRVYYHLEESGKEYYEDLKRACRLYMTTIDKILSSTEVNNNEPFN</sequence>
<dbReference type="InterPro" id="IPR052509">
    <property type="entry name" value="Metal_resp_DNA-bind_regulator"/>
</dbReference>
<name>A0A3E2TAP8_9FIRM</name>
<evidence type="ECO:0000313" key="2">
    <source>
        <dbReference type="EMBL" id="RGB71748.1"/>
    </source>
</evidence>
<dbReference type="AlphaFoldDB" id="A0A3E2TAP8"/>
<dbReference type="InterPro" id="IPR036390">
    <property type="entry name" value="WH_DNA-bd_sf"/>
</dbReference>
<dbReference type="PANTHER" id="PTHR33169:SF14">
    <property type="entry name" value="TRANSCRIPTIONAL REGULATOR RV3488"/>
    <property type="match status" value="1"/>
</dbReference>
<dbReference type="Pfam" id="PF03551">
    <property type="entry name" value="PadR"/>
    <property type="match status" value="1"/>
</dbReference>
<proteinExistence type="predicted"/>
<dbReference type="PANTHER" id="PTHR33169">
    <property type="entry name" value="PADR-FAMILY TRANSCRIPTIONAL REGULATOR"/>
    <property type="match status" value="1"/>
</dbReference>
<dbReference type="SUPFAM" id="SSF46785">
    <property type="entry name" value="Winged helix' DNA-binding domain"/>
    <property type="match status" value="1"/>
</dbReference>
<organism evidence="2 3">
    <name type="scientific">Coprococcus catus</name>
    <dbReference type="NCBI Taxonomy" id="116085"/>
    <lineage>
        <taxon>Bacteria</taxon>
        <taxon>Bacillati</taxon>
        <taxon>Bacillota</taxon>
        <taxon>Clostridia</taxon>
        <taxon>Lachnospirales</taxon>
        <taxon>Lachnospiraceae</taxon>
        <taxon>Coprococcus</taxon>
    </lineage>
</organism>
<reference evidence="2 3" key="1">
    <citation type="submission" date="2018-08" db="EMBL/GenBank/DDBJ databases">
        <title>A genome reference for cultivated species of the human gut microbiota.</title>
        <authorList>
            <person name="Zou Y."/>
            <person name="Xue W."/>
            <person name="Luo G."/>
        </authorList>
    </citation>
    <scope>NUCLEOTIDE SEQUENCE [LARGE SCALE GENOMIC DNA]</scope>
    <source>
        <strain evidence="2 3">AF45-17</strain>
    </source>
</reference>
<evidence type="ECO:0000259" key="1">
    <source>
        <dbReference type="Pfam" id="PF03551"/>
    </source>
</evidence>
<accession>A0A3E2TAP8</accession>